<dbReference type="EMBL" id="KZ613505">
    <property type="protein sequence ID" value="PMD16551.1"/>
    <property type="molecule type" value="Genomic_DNA"/>
</dbReference>
<organism evidence="1 2">
    <name type="scientific">Hyaloscypha hepaticicola</name>
    <dbReference type="NCBI Taxonomy" id="2082293"/>
    <lineage>
        <taxon>Eukaryota</taxon>
        <taxon>Fungi</taxon>
        <taxon>Dikarya</taxon>
        <taxon>Ascomycota</taxon>
        <taxon>Pezizomycotina</taxon>
        <taxon>Leotiomycetes</taxon>
        <taxon>Helotiales</taxon>
        <taxon>Hyaloscyphaceae</taxon>
        <taxon>Hyaloscypha</taxon>
    </lineage>
</organism>
<dbReference type="Proteomes" id="UP000235672">
    <property type="component" value="Unassembled WGS sequence"/>
</dbReference>
<name>A0A2J6PRC7_9HELO</name>
<reference evidence="1 2" key="1">
    <citation type="submission" date="2016-05" db="EMBL/GenBank/DDBJ databases">
        <title>A degradative enzymes factory behind the ericoid mycorrhizal symbiosis.</title>
        <authorList>
            <consortium name="DOE Joint Genome Institute"/>
            <person name="Martino E."/>
            <person name="Morin E."/>
            <person name="Grelet G."/>
            <person name="Kuo A."/>
            <person name="Kohler A."/>
            <person name="Daghino S."/>
            <person name="Barry K."/>
            <person name="Choi C."/>
            <person name="Cichocki N."/>
            <person name="Clum A."/>
            <person name="Copeland A."/>
            <person name="Hainaut M."/>
            <person name="Haridas S."/>
            <person name="Labutti K."/>
            <person name="Lindquist E."/>
            <person name="Lipzen A."/>
            <person name="Khouja H.-R."/>
            <person name="Murat C."/>
            <person name="Ohm R."/>
            <person name="Olson A."/>
            <person name="Spatafora J."/>
            <person name="Veneault-Fourrey C."/>
            <person name="Henrissat B."/>
            <person name="Grigoriev I."/>
            <person name="Martin F."/>
            <person name="Perotto S."/>
        </authorList>
    </citation>
    <scope>NUCLEOTIDE SEQUENCE [LARGE SCALE GENOMIC DNA]</scope>
    <source>
        <strain evidence="1 2">UAMH 7357</strain>
    </source>
</reference>
<dbReference type="STRING" id="1745343.A0A2J6PRC7"/>
<evidence type="ECO:0000313" key="2">
    <source>
        <dbReference type="Proteomes" id="UP000235672"/>
    </source>
</evidence>
<proteinExistence type="predicted"/>
<sequence>MLLNYDGSGNPAGPELVNLSSYPLFSDDTWCHVGGERDYETDTAAGFHTANVCNEWDNHFGANISNYERQNCKKHFAKECQTIMDHHAPWYTCRTCHKLQDEQYELYQALLMEGSKAYLCVECATKLRQQQIGTRDMCECMGQMKKLWLCHAHRQDGLQRIDATINQVDEFMIRVKSRNFCVGCNKNEGDRNSGAWGCKSCRTWVSQELFAQGSHLTM</sequence>
<accession>A0A2J6PRC7</accession>
<protein>
    <submittedName>
        <fullName evidence="1">Uncharacterized protein</fullName>
    </submittedName>
</protein>
<gene>
    <name evidence="1" type="ORF">NA56DRAFT_708777</name>
</gene>
<dbReference type="AlphaFoldDB" id="A0A2J6PRC7"/>
<keyword evidence="2" id="KW-1185">Reference proteome</keyword>
<dbReference type="OrthoDB" id="3513881at2759"/>
<evidence type="ECO:0000313" key="1">
    <source>
        <dbReference type="EMBL" id="PMD16551.1"/>
    </source>
</evidence>